<evidence type="ECO:0000313" key="4">
    <source>
        <dbReference type="Proteomes" id="UP000518206"/>
    </source>
</evidence>
<keyword evidence="1 3" id="KW-0808">Transferase</keyword>
<dbReference type="InterPro" id="IPR001296">
    <property type="entry name" value="Glyco_trans_1"/>
</dbReference>
<dbReference type="Gene3D" id="3.40.50.2000">
    <property type="entry name" value="Glycogen Phosphorylase B"/>
    <property type="match status" value="1"/>
</dbReference>
<protein>
    <submittedName>
        <fullName evidence="3">Glycosyltransferase involved in cell wall biosynthesis</fullName>
    </submittedName>
</protein>
<dbReference type="RefSeq" id="WP_183295726.1">
    <property type="nucleotide sequence ID" value="NZ_JACHVX010000002.1"/>
</dbReference>
<gene>
    <name evidence="3" type="ORF">FHR80_001798</name>
</gene>
<dbReference type="CDD" id="cd03809">
    <property type="entry name" value="GT4_MtfB-like"/>
    <property type="match status" value="1"/>
</dbReference>
<evidence type="ECO:0000259" key="2">
    <source>
        <dbReference type="Pfam" id="PF00534"/>
    </source>
</evidence>
<dbReference type="SUPFAM" id="SSF53756">
    <property type="entry name" value="UDP-Glycosyltransferase/glycogen phosphorylase"/>
    <property type="match status" value="1"/>
</dbReference>
<accession>A0A7W4YBV7</accession>
<organism evidence="3 4">
    <name type="scientific">Cellulomonas cellasea</name>
    <dbReference type="NCBI Taxonomy" id="43670"/>
    <lineage>
        <taxon>Bacteria</taxon>
        <taxon>Bacillati</taxon>
        <taxon>Actinomycetota</taxon>
        <taxon>Actinomycetes</taxon>
        <taxon>Micrococcales</taxon>
        <taxon>Cellulomonadaceae</taxon>
        <taxon>Cellulomonas</taxon>
    </lineage>
</organism>
<feature type="domain" description="Glycosyl transferase family 1" evidence="2">
    <location>
        <begin position="334"/>
        <end position="490"/>
    </location>
</feature>
<evidence type="ECO:0000313" key="3">
    <source>
        <dbReference type="EMBL" id="MBB2922886.1"/>
    </source>
</evidence>
<reference evidence="3 4" key="2">
    <citation type="submission" date="2020-08" db="EMBL/GenBank/DDBJ databases">
        <authorList>
            <person name="Partida-Martinez L."/>
            <person name="Huntemann M."/>
            <person name="Clum A."/>
            <person name="Wang J."/>
            <person name="Palaniappan K."/>
            <person name="Ritter S."/>
            <person name="Chen I.-M."/>
            <person name="Stamatis D."/>
            <person name="Reddy T."/>
            <person name="O'Malley R."/>
            <person name="Daum C."/>
            <person name="Shapiro N."/>
            <person name="Ivanova N."/>
            <person name="Kyrpides N."/>
            <person name="Woyke T."/>
        </authorList>
    </citation>
    <scope>NUCLEOTIDE SEQUENCE [LARGE SCALE GENOMIC DNA]</scope>
    <source>
        <strain evidence="3 4">RAS26</strain>
    </source>
</reference>
<dbReference type="GO" id="GO:0016757">
    <property type="term" value="F:glycosyltransferase activity"/>
    <property type="evidence" value="ECO:0007669"/>
    <property type="project" value="InterPro"/>
</dbReference>
<dbReference type="AlphaFoldDB" id="A0A7W4YBV7"/>
<evidence type="ECO:0000256" key="1">
    <source>
        <dbReference type="ARBA" id="ARBA00022679"/>
    </source>
</evidence>
<proteinExistence type="predicted"/>
<name>A0A7W4YBV7_9CELL</name>
<reference evidence="3 4" key="1">
    <citation type="submission" date="2020-08" db="EMBL/GenBank/DDBJ databases">
        <title>The Agave Microbiome: Exploring the role of microbial communities in plant adaptations to desert environments.</title>
        <authorList>
            <person name="Partida-Martinez L.P."/>
        </authorList>
    </citation>
    <scope>NUCLEOTIDE SEQUENCE [LARGE SCALE GENOMIC DNA]</scope>
    <source>
        <strain evidence="3 4">RAS26</strain>
    </source>
</reference>
<dbReference type="PANTHER" id="PTHR46401">
    <property type="entry name" value="GLYCOSYLTRANSFERASE WBBK-RELATED"/>
    <property type="match status" value="1"/>
</dbReference>
<dbReference type="Proteomes" id="UP000518206">
    <property type="component" value="Unassembled WGS sequence"/>
</dbReference>
<sequence>MRTFDLTGDGPTGVTRRVDEAVRALPDRHPRALVERMGALTDALGEPAAADPGTAGPTGDGTAHALERLREVLDPRDRSAVWLTLAVLGTRLPTDREVLAASRRGMLDGPLGTVHAALDLIDTTRAPEPVRIATGEVVVDVHNTARTTFFTGIQRVARECARRWARDHPVTLIGWTDELTCPVELQGPGLGRLVDGAAEVPTAPRTRVVPWRSEYLIPELAAERPRTERLHAMAAYTTTSVGAIGFDLVPLTSSETAIAGLPAEFAGHLAAAGRFSRIGTISEAAAQEYRGWRTMLGGAGLPGPDIRSVFLAAEVVEPTAEELAASRDRLMIADLPMVLCVGSHEPRKNHMAVLQAAEDLWRKGHQFSLTFIGGNSWNSDRFHHRVTELQNRNRPVETISGADDSLLFSAYRLARFTVFPSLNEGFGLPVAESLASGTPVITSDFGSMLEIAADGGALLVDPRDDQSISRGMETLLQDDAAYARLRDEASRRDVRAWDAYAAELWDYFLDDAVAPA</sequence>
<dbReference type="Pfam" id="PF00534">
    <property type="entry name" value="Glycos_transf_1"/>
    <property type="match status" value="1"/>
</dbReference>
<dbReference type="PANTHER" id="PTHR46401:SF2">
    <property type="entry name" value="GLYCOSYLTRANSFERASE WBBK-RELATED"/>
    <property type="match status" value="1"/>
</dbReference>
<dbReference type="EMBL" id="JACHVX010000002">
    <property type="protein sequence ID" value="MBB2922886.1"/>
    <property type="molecule type" value="Genomic_DNA"/>
</dbReference>
<comment type="caution">
    <text evidence="3">The sequence shown here is derived from an EMBL/GenBank/DDBJ whole genome shotgun (WGS) entry which is preliminary data.</text>
</comment>